<gene>
    <name evidence="9" type="primary">cheB</name>
    <name evidence="9" type="ORF">GRI36_13205</name>
</gene>
<keyword evidence="9" id="KW-0808">Transferase</keyword>
<dbReference type="GO" id="GO:0008168">
    <property type="term" value="F:methyltransferase activity"/>
    <property type="evidence" value="ECO:0007669"/>
    <property type="project" value="UniProtKB-KW"/>
</dbReference>
<dbReference type="InterPro" id="IPR000673">
    <property type="entry name" value="Sig_transdc_resp-reg_Me-estase"/>
</dbReference>
<reference evidence="9 10" key="1">
    <citation type="submission" date="2019-12" db="EMBL/GenBank/DDBJ databases">
        <title>Genomic-based taxomic classification of the family Erythrobacteraceae.</title>
        <authorList>
            <person name="Xu L."/>
        </authorList>
    </citation>
    <scope>NUCLEOTIDE SEQUENCE [LARGE SCALE GENOMIC DNA]</scope>
    <source>
        <strain evidence="9 10">JCM 17802</strain>
    </source>
</reference>
<feature type="active site" evidence="5">
    <location>
        <position position="187"/>
    </location>
</feature>
<dbReference type="GO" id="GO:0032259">
    <property type="term" value="P:methylation"/>
    <property type="evidence" value="ECO:0007669"/>
    <property type="project" value="UniProtKB-KW"/>
</dbReference>
<dbReference type="EC" id="3.1.1.61" evidence="3"/>
<dbReference type="CDD" id="cd16432">
    <property type="entry name" value="CheB_Rec"/>
    <property type="match status" value="1"/>
</dbReference>
<dbReference type="Proteomes" id="UP000468943">
    <property type="component" value="Unassembled WGS sequence"/>
</dbReference>
<dbReference type="PANTHER" id="PTHR42872:SF3">
    <property type="entry name" value="PROTEIN-GLUTAMATE METHYLESTERASE_PROTEIN-GLUTAMINE GLUTAMINASE 1"/>
    <property type="match status" value="1"/>
</dbReference>
<dbReference type="Pfam" id="PF01339">
    <property type="entry name" value="CheB_methylest"/>
    <property type="match status" value="1"/>
</dbReference>
<dbReference type="PANTHER" id="PTHR42872">
    <property type="entry name" value="PROTEIN-GLUTAMATE METHYLESTERASE/PROTEIN-GLUTAMINE GLUTAMINASE"/>
    <property type="match status" value="1"/>
</dbReference>
<sequence length="344" mass="35830">MVVDDSLTVRSILARLIGAEPDLEIVATASSAELALKELRKSPADVVLLDLEMPGIGGLNALPEILSTNDRTQVLVVSSLTQDGAEHSLTALSMGAADTMPKPRAGEFGKEYCSALFAKIRALGPHEDAPRTTLATSITAPFKPLLVSNKRPELLAIGASTGGIHAMCILLRNLPAHFNLPILVTQHLPGSFMQVFARQLELASSRKAVIAENGTRIEGGGIFVAPGDGHLNIYRTGDGLTAKITRQTMPSGCLPSVDPMLESAAQATEGRTLAIILSGMGRDGSSGARVLADSGGTIFAQDQQSSAVWGMPGAVSKSGIASAIQPPEKLAESIMAHVGASAWK</sequence>
<dbReference type="SMART" id="SM00448">
    <property type="entry name" value="REC"/>
    <property type="match status" value="1"/>
</dbReference>
<evidence type="ECO:0000313" key="10">
    <source>
        <dbReference type="Proteomes" id="UP000468943"/>
    </source>
</evidence>
<dbReference type="PIRSF" id="PIRSF000876">
    <property type="entry name" value="RR_chemtxs_CheB"/>
    <property type="match status" value="1"/>
</dbReference>
<evidence type="ECO:0000256" key="5">
    <source>
        <dbReference type="PROSITE-ProRule" id="PRU00050"/>
    </source>
</evidence>
<evidence type="ECO:0000256" key="2">
    <source>
        <dbReference type="ARBA" id="ARBA00022801"/>
    </source>
</evidence>
<dbReference type="CDD" id="cd17541">
    <property type="entry name" value="REC_CheB-like"/>
    <property type="match status" value="1"/>
</dbReference>
<dbReference type="AlphaFoldDB" id="A0A6I4SPU5"/>
<accession>A0A6I4SPU5</accession>
<dbReference type="SUPFAM" id="SSF52172">
    <property type="entry name" value="CheY-like"/>
    <property type="match status" value="1"/>
</dbReference>
<evidence type="ECO:0000256" key="4">
    <source>
        <dbReference type="ARBA" id="ARBA00048267"/>
    </source>
</evidence>
<dbReference type="NCBIfam" id="NF001965">
    <property type="entry name" value="PRK00742.1"/>
    <property type="match status" value="1"/>
</dbReference>
<dbReference type="Gene3D" id="3.40.50.2300">
    <property type="match status" value="1"/>
</dbReference>
<dbReference type="GO" id="GO:0008984">
    <property type="term" value="F:protein-glutamate methylesterase activity"/>
    <property type="evidence" value="ECO:0007669"/>
    <property type="project" value="UniProtKB-EC"/>
</dbReference>
<feature type="active site" evidence="5">
    <location>
        <position position="283"/>
    </location>
</feature>
<dbReference type="GO" id="GO:0006935">
    <property type="term" value="P:chemotaxis"/>
    <property type="evidence" value="ECO:0007669"/>
    <property type="project" value="UniProtKB-UniRule"/>
</dbReference>
<keyword evidence="6" id="KW-0597">Phosphoprotein</keyword>
<comment type="caution">
    <text evidence="9">The sequence shown here is derived from an EMBL/GenBank/DDBJ whole genome shotgun (WGS) entry which is preliminary data.</text>
</comment>
<dbReference type="InterPro" id="IPR035909">
    <property type="entry name" value="CheB_C"/>
</dbReference>
<dbReference type="InterPro" id="IPR001789">
    <property type="entry name" value="Sig_transdc_resp-reg_receiver"/>
</dbReference>
<feature type="modified residue" description="4-aspartylphosphate" evidence="6">
    <location>
        <position position="50"/>
    </location>
</feature>
<evidence type="ECO:0000259" key="7">
    <source>
        <dbReference type="PROSITE" id="PS50110"/>
    </source>
</evidence>
<evidence type="ECO:0000313" key="9">
    <source>
        <dbReference type="EMBL" id="MXO57835.1"/>
    </source>
</evidence>
<keyword evidence="2 5" id="KW-0378">Hydrolase</keyword>
<evidence type="ECO:0000256" key="3">
    <source>
        <dbReference type="ARBA" id="ARBA00039140"/>
    </source>
</evidence>
<feature type="active site" evidence="5">
    <location>
        <position position="160"/>
    </location>
</feature>
<dbReference type="InterPro" id="IPR011006">
    <property type="entry name" value="CheY-like_superfamily"/>
</dbReference>
<feature type="domain" description="Response regulatory" evidence="7">
    <location>
        <begin position="1"/>
        <end position="117"/>
    </location>
</feature>
<evidence type="ECO:0000256" key="1">
    <source>
        <dbReference type="ARBA" id="ARBA00022500"/>
    </source>
</evidence>
<organism evidence="9 10">
    <name type="scientific">Pontixanthobacter gangjinensis</name>
    <dbReference type="NCBI Taxonomy" id="1028742"/>
    <lineage>
        <taxon>Bacteria</taxon>
        <taxon>Pseudomonadati</taxon>
        <taxon>Pseudomonadota</taxon>
        <taxon>Alphaproteobacteria</taxon>
        <taxon>Sphingomonadales</taxon>
        <taxon>Erythrobacteraceae</taxon>
        <taxon>Pontixanthobacter</taxon>
    </lineage>
</organism>
<dbReference type="Gene3D" id="3.40.50.180">
    <property type="entry name" value="Methylesterase CheB, C-terminal domain"/>
    <property type="match status" value="1"/>
</dbReference>
<comment type="catalytic activity">
    <reaction evidence="4">
        <text>[protein]-L-glutamate 5-O-methyl ester + H2O = L-glutamyl-[protein] + methanol + H(+)</text>
        <dbReference type="Rhea" id="RHEA:23236"/>
        <dbReference type="Rhea" id="RHEA-COMP:10208"/>
        <dbReference type="Rhea" id="RHEA-COMP:10311"/>
        <dbReference type="ChEBI" id="CHEBI:15377"/>
        <dbReference type="ChEBI" id="CHEBI:15378"/>
        <dbReference type="ChEBI" id="CHEBI:17790"/>
        <dbReference type="ChEBI" id="CHEBI:29973"/>
        <dbReference type="ChEBI" id="CHEBI:82795"/>
        <dbReference type="EC" id="3.1.1.61"/>
    </reaction>
</comment>
<dbReference type="GO" id="GO:0005737">
    <property type="term" value="C:cytoplasm"/>
    <property type="evidence" value="ECO:0007669"/>
    <property type="project" value="InterPro"/>
</dbReference>
<dbReference type="OrthoDB" id="9793421at2"/>
<feature type="domain" description="CheB-type methylesterase" evidence="8">
    <location>
        <begin position="153"/>
        <end position="341"/>
    </location>
</feature>
<dbReference type="EMBL" id="WTYS01000001">
    <property type="protein sequence ID" value="MXO57835.1"/>
    <property type="molecule type" value="Genomic_DNA"/>
</dbReference>
<dbReference type="PROSITE" id="PS50110">
    <property type="entry name" value="RESPONSE_REGULATORY"/>
    <property type="match status" value="1"/>
</dbReference>
<name>A0A6I4SPU5_9SPHN</name>
<keyword evidence="10" id="KW-1185">Reference proteome</keyword>
<dbReference type="InterPro" id="IPR008248">
    <property type="entry name" value="CheB-like"/>
</dbReference>
<dbReference type="Pfam" id="PF00072">
    <property type="entry name" value="Response_reg"/>
    <property type="match status" value="1"/>
</dbReference>
<dbReference type="PROSITE" id="PS50122">
    <property type="entry name" value="CHEB"/>
    <property type="match status" value="1"/>
</dbReference>
<keyword evidence="9" id="KW-0489">Methyltransferase</keyword>
<evidence type="ECO:0000259" key="8">
    <source>
        <dbReference type="PROSITE" id="PS50122"/>
    </source>
</evidence>
<dbReference type="SUPFAM" id="SSF52738">
    <property type="entry name" value="Methylesterase CheB, C-terminal domain"/>
    <property type="match status" value="1"/>
</dbReference>
<protein>
    <recommendedName>
        <fullName evidence="3">protein-glutamate methylesterase</fullName>
        <ecNumber evidence="3">3.1.1.61</ecNumber>
    </recommendedName>
</protein>
<proteinExistence type="predicted"/>
<evidence type="ECO:0000256" key="6">
    <source>
        <dbReference type="PROSITE-ProRule" id="PRU00169"/>
    </source>
</evidence>
<keyword evidence="1 5" id="KW-0145">Chemotaxis</keyword>
<dbReference type="GO" id="GO:0000156">
    <property type="term" value="F:phosphorelay response regulator activity"/>
    <property type="evidence" value="ECO:0007669"/>
    <property type="project" value="InterPro"/>
</dbReference>